<evidence type="ECO:0000256" key="3">
    <source>
        <dbReference type="ARBA" id="ARBA00022989"/>
    </source>
</evidence>
<feature type="transmembrane region" description="Helical" evidence="5">
    <location>
        <begin position="104"/>
        <end position="126"/>
    </location>
</feature>
<dbReference type="PANTHER" id="PTHR35814:SF1">
    <property type="entry name" value="GLUTATHIONE S-TRANSFERASE-RELATED"/>
    <property type="match status" value="1"/>
</dbReference>
<gene>
    <name evidence="6" type="ORF">H2LOC_017870</name>
</gene>
<reference evidence="6 7" key="1">
    <citation type="submission" date="2019-11" db="EMBL/GenBank/DDBJ databases">
        <title>The genome sequence of Methylocystis heyeri.</title>
        <authorList>
            <person name="Oshkin I.Y."/>
            <person name="Miroshnikov K."/>
            <person name="Dedysh S.N."/>
        </authorList>
    </citation>
    <scope>NUCLEOTIDE SEQUENCE [LARGE SCALE GENOMIC DNA]</scope>
    <source>
        <strain evidence="6 7">H2</strain>
    </source>
</reference>
<evidence type="ECO:0000256" key="4">
    <source>
        <dbReference type="ARBA" id="ARBA00023136"/>
    </source>
</evidence>
<dbReference type="EMBL" id="CP046052">
    <property type="protein sequence ID" value="QGM47403.1"/>
    <property type="molecule type" value="Genomic_DNA"/>
</dbReference>
<dbReference type="Pfam" id="PF01124">
    <property type="entry name" value="MAPEG"/>
    <property type="match status" value="1"/>
</dbReference>
<evidence type="ECO:0000313" key="6">
    <source>
        <dbReference type="EMBL" id="QGM47403.1"/>
    </source>
</evidence>
<name>A0A6B8KL95_9HYPH</name>
<comment type="subcellular location">
    <subcellularLocation>
        <location evidence="1">Membrane</location>
    </subcellularLocation>
</comment>
<dbReference type="AlphaFoldDB" id="A0A6B8KL95"/>
<proteinExistence type="predicted"/>
<dbReference type="RefSeq" id="WP_136497357.1">
    <property type="nucleotide sequence ID" value="NZ_CP046052.1"/>
</dbReference>
<dbReference type="InterPro" id="IPR001129">
    <property type="entry name" value="Membr-assoc_MAPEG"/>
</dbReference>
<evidence type="ECO:0000256" key="1">
    <source>
        <dbReference type="ARBA" id="ARBA00004370"/>
    </source>
</evidence>
<dbReference type="GO" id="GO:0016020">
    <property type="term" value="C:membrane"/>
    <property type="evidence" value="ECO:0007669"/>
    <property type="project" value="UniProtKB-SubCell"/>
</dbReference>
<dbReference type="SUPFAM" id="SSF161084">
    <property type="entry name" value="MAPEG domain-like"/>
    <property type="match status" value="1"/>
</dbReference>
<dbReference type="Proteomes" id="UP000309061">
    <property type="component" value="Chromosome"/>
</dbReference>
<keyword evidence="7" id="KW-1185">Reference proteome</keyword>
<dbReference type="Gene3D" id="1.20.120.550">
    <property type="entry name" value="Membrane associated eicosanoid/glutathione metabolism-like domain"/>
    <property type="match status" value="1"/>
</dbReference>
<dbReference type="KEGG" id="mhey:H2LOC_017870"/>
<evidence type="ECO:0000256" key="5">
    <source>
        <dbReference type="SAM" id="Phobius"/>
    </source>
</evidence>
<dbReference type="OrthoDB" id="7619858at2"/>
<dbReference type="PANTHER" id="PTHR35814">
    <property type="match status" value="1"/>
</dbReference>
<feature type="transmembrane region" description="Helical" evidence="5">
    <location>
        <begin position="6"/>
        <end position="24"/>
    </location>
</feature>
<evidence type="ECO:0000313" key="7">
    <source>
        <dbReference type="Proteomes" id="UP000309061"/>
    </source>
</evidence>
<protein>
    <submittedName>
        <fullName evidence="6">Glutathione metabolism protein</fullName>
    </submittedName>
</protein>
<keyword evidence="2 5" id="KW-0812">Transmembrane</keyword>
<organism evidence="6 7">
    <name type="scientific">Methylocystis heyeri</name>
    <dbReference type="NCBI Taxonomy" id="391905"/>
    <lineage>
        <taxon>Bacteria</taxon>
        <taxon>Pseudomonadati</taxon>
        <taxon>Pseudomonadota</taxon>
        <taxon>Alphaproteobacteria</taxon>
        <taxon>Hyphomicrobiales</taxon>
        <taxon>Methylocystaceae</taxon>
        <taxon>Methylocystis</taxon>
    </lineage>
</organism>
<keyword evidence="3 5" id="KW-1133">Transmembrane helix</keyword>
<sequence>MPITAFYASLLTPLFLVLAVRVVAVRKSARVALGDGGDRALLRRIRAHANFAEYVPLALVLMGLAESLSASAWLLHGTGVALLAGRALHAFSVSRQREDIRHRVAAMLTTFAVLAILAATCFVLSARRAFMG</sequence>
<keyword evidence="4 5" id="KW-0472">Membrane</keyword>
<evidence type="ECO:0000256" key="2">
    <source>
        <dbReference type="ARBA" id="ARBA00022692"/>
    </source>
</evidence>
<dbReference type="InterPro" id="IPR023352">
    <property type="entry name" value="MAPEG-like_dom_sf"/>
</dbReference>
<accession>A0A6B8KL95</accession>
<feature type="transmembrane region" description="Helical" evidence="5">
    <location>
        <begin position="45"/>
        <end position="65"/>
    </location>
</feature>